<dbReference type="GO" id="GO:0051726">
    <property type="term" value="P:regulation of cell cycle"/>
    <property type="evidence" value="ECO:0007669"/>
    <property type="project" value="TreeGrafter"/>
</dbReference>
<dbReference type="GO" id="GO:0006351">
    <property type="term" value="P:DNA-templated transcription"/>
    <property type="evidence" value="ECO:0007669"/>
    <property type="project" value="InterPro"/>
</dbReference>
<dbReference type="AlphaFoldDB" id="A0A0W8DU30"/>
<name>A0A0W8DU30_PHYNI</name>
<dbReference type="Proteomes" id="UP000054636">
    <property type="component" value="Unassembled WGS sequence"/>
</dbReference>
<organism evidence="1 2">
    <name type="scientific">Phytophthora nicotianae</name>
    <name type="common">Potato buckeye rot agent</name>
    <name type="synonym">Phytophthora parasitica</name>
    <dbReference type="NCBI Taxonomy" id="4792"/>
    <lineage>
        <taxon>Eukaryota</taxon>
        <taxon>Sar</taxon>
        <taxon>Stramenopiles</taxon>
        <taxon>Oomycota</taxon>
        <taxon>Peronosporomycetes</taxon>
        <taxon>Peronosporales</taxon>
        <taxon>Peronosporaceae</taxon>
        <taxon>Phytophthora</taxon>
    </lineage>
</organism>
<dbReference type="GO" id="GO:0003677">
    <property type="term" value="F:DNA binding"/>
    <property type="evidence" value="ECO:0007669"/>
    <property type="project" value="TreeGrafter"/>
</dbReference>
<dbReference type="GO" id="GO:0017053">
    <property type="term" value="C:transcription repressor complex"/>
    <property type="evidence" value="ECO:0007669"/>
    <property type="project" value="InterPro"/>
</dbReference>
<evidence type="ECO:0000313" key="1">
    <source>
        <dbReference type="EMBL" id="KUF99776.1"/>
    </source>
</evidence>
<gene>
    <name evidence="1" type="ORF">AM588_10009418</name>
</gene>
<dbReference type="PANTHER" id="PTHR21689:SF2">
    <property type="entry name" value="PROTEIN LIN-9 HOMOLOG"/>
    <property type="match status" value="1"/>
</dbReference>
<sequence>MQFYREDYRSVLAVLEEGTNRSDPYAVRRACAEFRRLVLHRNAVRHTMVEEGRLLPMLVEIVTIHVQEEQGAVVSDCCRFFQRLISHKPDNQAAIADAGLVTAICERLDCADLSEHEAAAGCTAISALVYENESLRVVSCVFQTLFQLITTEQVDKTRAKQLVQSSAHQLALDILRSVDVAQIADTGKANRKSFWAGVEQAVKLLELIAAVVWVELERRFRLATVAALRMTECTCQVFFCGSISRIESVPFRLESVMVLDFPPWSRRSETSNVESKLAATTLLRRENGVRGNVSSLSTQKASGAVGDRYREEKIRVVLTVKSLLQRKEKIISALSTLNERVAEQQMRLHEKNAMKSSLWTTPTAFSSAAVKDLVWSDPREKDQLRKQHSWLAANLEATNTHLKAALLNLQSFSASNPPEARGSVMAPGYSPDTLALSSDSSTLPTETLPEDQMRWAIDFLAASQQKATAVVAESVLQVVNDDKELGSQSTPASEVQLGSVLPETMQLVANCVTLMSVLHRHVAASPDVPAAVTQTLVERVLELLKPSDEANMDLYAELRSAAEATQAQMAVLAATAEAD</sequence>
<accession>A0A0W8DU30</accession>
<reference evidence="1 2" key="1">
    <citation type="submission" date="2015-11" db="EMBL/GenBank/DDBJ databases">
        <title>Genomes and virulence difference between two physiological races of Phytophthora nicotianae.</title>
        <authorList>
            <person name="Liu H."/>
            <person name="Ma X."/>
            <person name="Yu H."/>
            <person name="Fang D."/>
            <person name="Li Y."/>
            <person name="Wang X."/>
            <person name="Wang W."/>
            <person name="Dong Y."/>
            <person name="Xiao B."/>
        </authorList>
    </citation>
    <scope>NUCLEOTIDE SEQUENCE [LARGE SCALE GENOMIC DNA]</scope>
    <source>
        <strain evidence="2">race 1</strain>
    </source>
</reference>
<dbReference type="InterPro" id="IPR010561">
    <property type="entry name" value="LIN-9/ALY1"/>
</dbReference>
<dbReference type="PANTHER" id="PTHR21689">
    <property type="entry name" value="LIN-9"/>
    <property type="match status" value="1"/>
</dbReference>
<dbReference type="InterPro" id="IPR016024">
    <property type="entry name" value="ARM-type_fold"/>
</dbReference>
<dbReference type="InterPro" id="IPR011989">
    <property type="entry name" value="ARM-like"/>
</dbReference>
<dbReference type="GO" id="GO:0006357">
    <property type="term" value="P:regulation of transcription by RNA polymerase II"/>
    <property type="evidence" value="ECO:0007669"/>
    <property type="project" value="TreeGrafter"/>
</dbReference>
<dbReference type="Gene3D" id="1.25.10.10">
    <property type="entry name" value="Leucine-rich Repeat Variant"/>
    <property type="match status" value="1"/>
</dbReference>
<protein>
    <submittedName>
        <fullName evidence="1">Hydrocephalus-inducing protein</fullName>
    </submittedName>
</protein>
<evidence type="ECO:0000313" key="2">
    <source>
        <dbReference type="Proteomes" id="UP000054636"/>
    </source>
</evidence>
<comment type="caution">
    <text evidence="1">The sequence shown here is derived from an EMBL/GenBank/DDBJ whole genome shotgun (WGS) entry which is preliminary data.</text>
</comment>
<proteinExistence type="predicted"/>
<dbReference type="GO" id="GO:0005654">
    <property type="term" value="C:nucleoplasm"/>
    <property type="evidence" value="ECO:0007669"/>
    <property type="project" value="TreeGrafter"/>
</dbReference>
<dbReference type="EMBL" id="LNFP01000015">
    <property type="protein sequence ID" value="KUF99776.1"/>
    <property type="molecule type" value="Genomic_DNA"/>
</dbReference>
<dbReference type="SUPFAM" id="SSF48371">
    <property type="entry name" value="ARM repeat"/>
    <property type="match status" value="1"/>
</dbReference>